<protein>
    <submittedName>
        <fullName evidence="1">Uncharacterized protein</fullName>
    </submittedName>
</protein>
<dbReference type="KEGG" id="vg:36842055"/>
<dbReference type="GeneID" id="36842055"/>
<organism evidence="1">
    <name type="scientific">Pandoravirus macleodensis</name>
    <dbReference type="NCBI Taxonomy" id="2107707"/>
    <lineage>
        <taxon>Viruses</taxon>
        <taxon>Pandoravirus</taxon>
    </lineage>
</organism>
<reference evidence="1" key="1">
    <citation type="journal article" date="2018" name="Nat. Commun.">
        <title>Diversity and evolution of the emerging Pandoraviridae family.</title>
        <authorList>
            <person name="Legendre M."/>
            <person name="Fabre E."/>
            <person name="Poirot O."/>
            <person name="Jeudy S."/>
            <person name="Lartigue A."/>
            <person name="Alempic J.M."/>
            <person name="Beucher L."/>
            <person name="Philippe N."/>
            <person name="Bertaux L."/>
            <person name="Christo-Foroux E."/>
            <person name="Labadie K."/>
            <person name="Coute Y."/>
            <person name="Abergel C."/>
            <person name="Claverie J.M."/>
        </authorList>
    </citation>
    <scope>NUCLEOTIDE SEQUENCE [LARGE SCALE GENOMIC DNA]</scope>
    <source>
        <strain evidence="1">Macleodensis</strain>
    </source>
</reference>
<gene>
    <name evidence="1" type="ORF">pmac_cds_912</name>
</gene>
<dbReference type="RefSeq" id="YP_009481596.1">
    <property type="nucleotide sequence ID" value="NC_037665.1"/>
</dbReference>
<evidence type="ECO:0000313" key="1">
    <source>
        <dbReference type="EMBL" id="AVK77600.1"/>
    </source>
</evidence>
<name>A0A2U7UGS8_9VIRU</name>
<sequence>MRCATTAIDVLPDDLLYHIVDAFLDDCSLGACLLAWRRFHVLGPDRLLQRKYHLATSLALCAAGDAEGLDYYCRHAVSKHPDVFSHAMDRSHVNECIQIAQAHGRARMVMQLMRAVEPIERFSLRQWSVLALDAALRDRDDPDLVWLCRPENRPTERWDDATLVCACARAIQSKRPADAVVDALDVLEARTGFSVTAPRDAWSRLAATPAPTPISINGIVRAVYEAVEMQKSQYAFDLRDLVRSGHWRLVRDLLGDERLARLFLAQGDYAAGVPTGDADQALWFYVHVHQHQITKSRLDGLTHLASVVASHNRTDLFATVEAHVATAWQEHPTWTHTCIWGPAYVAASMAGHTASIEWVLGHQIESVSLHDLFQYYGGYDSYGLPERYRRCCLSGYKVRSPLVGRKDRRDLFDLLLDRRPRPGIPQCDIDARVDHMVDITVEHALSQGDLLTVRRVHLVEPHATEAAVQRMRK</sequence>
<dbReference type="Proteomes" id="UP000249758">
    <property type="component" value="Segment"/>
</dbReference>
<accession>A0A2U7UGS8</accession>
<proteinExistence type="predicted"/>
<dbReference type="EMBL" id="MG011691">
    <property type="protein sequence ID" value="AVK77600.1"/>
    <property type="molecule type" value="Genomic_DNA"/>
</dbReference>